<dbReference type="InterPro" id="IPR007837">
    <property type="entry name" value="DinB"/>
</dbReference>
<keyword evidence="5" id="KW-1185">Reference proteome</keyword>
<comment type="caution">
    <text evidence="4">The sequence shown here is derived from an EMBL/GenBank/DDBJ whole genome shotgun (WGS) entry which is preliminary data.</text>
</comment>
<dbReference type="AlphaFoldDB" id="A0A0P6Y8U2"/>
<dbReference type="Pfam" id="PF05163">
    <property type="entry name" value="DinB"/>
    <property type="match status" value="1"/>
</dbReference>
<dbReference type="GO" id="GO:0046872">
    <property type="term" value="F:metal ion binding"/>
    <property type="evidence" value="ECO:0007669"/>
    <property type="project" value="UniProtKB-KW"/>
</dbReference>
<evidence type="ECO:0000256" key="2">
    <source>
        <dbReference type="ARBA" id="ARBA00022723"/>
    </source>
</evidence>
<evidence type="ECO:0008006" key="6">
    <source>
        <dbReference type="Google" id="ProtNLM"/>
    </source>
</evidence>
<dbReference type="PANTHER" id="PTHR37302">
    <property type="entry name" value="SLR1116 PROTEIN"/>
    <property type="match status" value="1"/>
</dbReference>
<proteinExistence type="inferred from homology"/>
<keyword evidence="2 3" id="KW-0479">Metal-binding</keyword>
<accession>A0A0P6Y8U2</accession>
<dbReference type="STRING" id="70996.SE18_17885"/>
<feature type="binding site" evidence="3">
    <location>
        <position position="130"/>
    </location>
    <ligand>
        <name>a divalent metal cation</name>
        <dbReference type="ChEBI" id="CHEBI:60240"/>
    </ligand>
</feature>
<dbReference type="Proteomes" id="UP000050277">
    <property type="component" value="Unassembled WGS sequence"/>
</dbReference>
<name>A0A0P6Y8U2_9CHLR</name>
<feature type="binding site" evidence="3">
    <location>
        <position position="126"/>
    </location>
    <ligand>
        <name>a divalent metal cation</name>
        <dbReference type="ChEBI" id="CHEBI:60240"/>
    </ligand>
</feature>
<evidence type="ECO:0000313" key="4">
    <source>
        <dbReference type="EMBL" id="KPL85492.1"/>
    </source>
</evidence>
<comment type="similarity">
    <text evidence="1">Belongs to the DinB family.</text>
</comment>
<reference evidence="4 5" key="1">
    <citation type="submission" date="2015-07" db="EMBL/GenBank/DDBJ databases">
        <title>Whole genome sequence of Herpetosiphon geysericola DSM 7119.</title>
        <authorList>
            <person name="Hemp J."/>
            <person name="Ward L.M."/>
            <person name="Pace L.A."/>
            <person name="Fischer W.W."/>
        </authorList>
    </citation>
    <scope>NUCLEOTIDE SEQUENCE [LARGE SCALE GENOMIC DNA]</scope>
    <source>
        <strain evidence="4 5">DSM 7119</strain>
    </source>
</reference>
<dbReference type="InterPro" id="IPR034660">
    <property type="entry name" value="DinB/YfiT-like"/>
</dbReference>
<dbReference type="EMBL" id="LGKP01000025">
    <property type="protein sequence ID" value="KPL85492.1"/>
    <property type="molecule type" value="Genomic_DNA"/>
</dbReference>
<dbReference type="SUPFAM" id="SSF109854">
    <property type="entry name" value="DinB/YfiT-like putative metalloenzymes"/>
    <property type="match status" value="1"/>
</dbReference>
<protein>
    <recommendedName>
        <fullName evidence="6">Damage-inducible protein DinB</fullName>
    </recommendedName>
</protein>
<dbReference type="PANTHER" id="PTHR37302:SF3">
    <property type="entry name" value="DAMAGE-INDUCIBLE PROTEIN DINB"/>
    <property type="match status" value="1"/>
</dbReference>
<sequence>MEALTIIKSLVAYNADFDQRIWQSIEGLSNEQFCADYPYSHGSLRNHLVHVASVERAWITGLQSGQRPPHLDPLEYTTIDAVRNVFNEMRGNVISYVDQLRDEQLAEILPGINLARWQVLIQITNHATDHRVQILRILHDYGQKTFDQDIVNHFWGR</sequence>
<feature type="binding site" evidence="3">
    <location>
        <position position="50"/>
    </location>
    <ligand>
        <name>a divalent metal cation</name>
        <dbReference type="ChEBI" id="CHEBI:60240"/>
    </ligand>
</feature>
<evidence type="ECO:0000256" key="1">
    <source>
        <dbReference type="ARBA" id="ARBA00008635"/>
    </source>
</evidence>
<gene>
    <name evidence="4" type="ORF">SE18_17885</name>
</gene>
<organism evidence="4 5">
    <name type="scientific">Herpetosiphon geysericola</name>
    <dbReference type="NCBI Taxonomy" id="70996"/>
    <lineage>
        <taxon>Bacteria</taxon>
        <taxon>Bacillati</taxon>
        <taxon>Chloroflexota</taxon>
        <taxon>Chloroflexia</taxon>
        <taxon>Herpetosiphonales</taxon>
        <taxon>Herpetosiphonaceae</taxon>
        <taxon>Herpetosiphon</taxon>
    </lineage>
</organism>
<dbReference type="OrthoDB" id="9811413at2"/>
<evidence type="ECO:0000313" key="5">
    <source>
        <dbReference type="Proteomes" id="UP000050277"/>
    </source>
</evidence>
<dbReference type="Gene3D" id="1.20.120.450">
    <property type="entry name" value="dinb family like domain"/>
    <property type="match status" value="1"/>
</dbReference>
<dbReference type="RefSeq" id="WP_054535815.1">
    <property type="nucleotide sequence ID" value="NZ_LGKP01000025.1"/>
</dbReference>
<evidence type="ECO:0000256" key="3">
    <source>
        <dbReference type="PIRSR" id="PIRSR607837-1"/>
    </source>
</evidence>